<protein>
    <submittedName>
        <fullName evidence="3">Uncharacterized protein LOC104217210 isoform X1</fullName>
    </submittedName>
</protein>
<dbReference type="RefSeq" id="XP_009765692.1">
    <property type="nucleotide sequence ID" value="XM_009767390.1"/>
</dbReference>
<feature type="region of interest" description="Disordered" evidence="1">
    <location>
        <begin position="256"/>
        <end position="286"/>
    </location>
</feature>
<reference evidence="3" key="2">
    <citation type="submission" date="2025-08" db="UniProtKB">
        <authorList>
            <consortium name="RefSeq"/>
        </authorList>
    </citation>
    <scope>IDENTIFICATION</scope>
    <source>
        <tissue evidence="3">Leaf</tissue>
    </source>
</reference>
<gene>
    <name evidence="3" type="primary">LOC104217210</name>
</gene>
<reference evidence="2" key="1">
    <citation type="journal article" date="2013" name="Genome Biol.">
        <title>Reference genomes and transcriptomes of Nicotiana sylvestris and Nicotiana tomentosiformis.</title>
        <authorList>
            <person name="Sierro N."/>
            <person name="Battey J.N."/>
            <person name="Ouadi S."/>
            <person name="Bovet L."/>
            <person name="Goepfert S."/>
            <person name="Bakaher N."/>
            <person name="Peitsch M.C."/>
            <person name="Ivanov N.V."/>
        </authorList>
    </citation>
    <scope>NUCLEOTIDE SEQUENCE [LARGE SCALE GENOMIC DNA]</scope>
</reference>
<name>A0A1U7VCD9_NICSY</name>
<accession>A0A1U7VCD9</accession>
<evidence type="ECO:0000313" key="2">
    <source>
        <dbReference type="Proteomes" id="UP000189701"/>
    </source>
</evidence>
<sequence length="444" mass="48702">MMLKKIQRKLGSKLVRITGQRFPAKKSTPNRKKIMQVEQRQNAINSSVAEVSKGELVPRASTPTILFSSSQVENIIKQAQAEMVMNTTLVKQPMVTLNTSVFDVPSQSVESFGEFKGESGQLVLSTGNNNEVIQQKVKEMAINSKLWREQREEDDEDDWGDGFAGYSSEEGEQESAGEEIDPPVKPKPHEATTSSPTTKLNIHAPIFIPRNSPTAAMPDAAAGRLVSAAETCAKQATPGVNTSQIVITPTLKMQQQQNDLQASTSMHTGDRTAATKPNSGQQQLTTTTPIISVEERQLLDAIVSTAPLLSLSQTVSCTGRGNVSRNKSQKQQQSTANMVPAQAGNTLMTQGVSQHMPNPILVGRDIYEEGEEDDILNQCQEEASRKGDLSPMHSGKIKKAYTRKNSWDDKVSDFLNVRRSPMRVAKQKKDAPTISTRSNRSKKK</sequence>
<dbReference type="AlphaFoldDB" id="A0A1U7VCD9"/>
<organism evidence="2 3">
    <name type="scientific">Nicotiana sylvestris</name>
    <name type="common">Wood tobacco</name>
    <name type="synonym">South American tobacco</name>
    <dbReference type="NCBI Taxonomy" id="4096"/>
    <lineage>
        <taxon>Eukaryota</taxon>
        <taxon>Viridiplantae</taxon>
        <taxon>Streptophyta</taxon>
        <taxon>Embryophyta</taxon>
        <taxon>Tracheophyta</taxon>
        <taxon>Spermatophyta</taxon>
        <taxon>Magnoliopsida</taxon>
        <taxon>eudicotyledons</taxon>
        <taxon>Gunneridae</taxon>
        <taxon>Pentapetalae</taxon>
        <taxon>asterids</taxon>
        <taxon>lamiids</taxon>
        <taxon>Solanales</taxon>
        <taxon>Solanaceae</taxon>
        <taxon>Nicotianoideae</taxon>
        <taxon>Nicotianeae</taxon>
        <taxon>Nicotiana</taxon>
    </lineage>
</organism>
<feature type="compositionally biased region" description="Polar residues" evidence="1">
    <location>
        <begin position="256"/>
        <end position="267"/>
    </location>
</feature>
<dbReference type="Proteomes" id="UP000189701">
    <property type="component" value="Unplaced"/>
</dbReference>
<feature type="compositionally biased region" description="Polar residues" evidence="1">
    <location>
        <begin position="275"/>
        <end position="286"/>
    </location>
</feature>
<evidence type="ECO:0000256" key="1">
    <source>
        <dbReference type="SAM" id="MobiDB-lite"/>
    </source>
</evidence>
<feature type="compositionally biased region" description="Acidic residues" evidence="1">
    <location>
        <begin position="169"/>
        <end position="181"/>
    </location>
</feature>
<feature type="region of interest" description="Disordered" evidence="1">
    <location>
        <begin position="148"/>
        <end position="197"/>
    </location>
</feature>
<keyword evidence="2" id="KW-1185">Reference proteome</keyword>
<feature type="region of interest" description="Disordered" evidence="1">
    <location>
        <begin position="317"/>
        <end position="337"/>
    </location>
</feature>
<feature type="region of interest" description="Disordered" evidence="1">
    <location>
        <begin position="419"/>
        <end position="444"/>
    </location>
</feature>
<evidence type="ECO:0000313" key="3">
    <source>
        <dbReference type="RefSeq" id="XP_009765692.1"/>
    </source>
</evidence>
<proteinExistence type="predicted"/>